<comment type="caution">
    <text evidence="6">The sequence shown here is derived from an EMBL/GenBank/DDBJ whole genome shotgun (WGS) entry which is preliminary data.</text>
</comment>
<dbReference type="PANTHER" id="PTHR30244">
    <property type="entry name" value="TRANSAMINASE"/>
    <property type="match status" value="1"/>
</dbReference>
<evidence type="ECO:0000313" key="7">
    <source>
        <dbReference type="Proteomes" id="UP000230064"/>
    </source>
</evidence>
<dbReference type="Gene3D" id="3.90.1150.10">
    <property type="entry name" value="Aspartate Aminotransferase, domain 1"/>
    <property type="match status" value="1"/>
</dbReference>
<dbReference type="PANTHER" id="PTHR30244:SF36">
    <property type="entry name" value="3-OXO-GLUCOSE-6-PHOSPHATE:GLUTAMATE AMINOTRANSFERASE"/>
    <property type="match status" value="1"/>
</dbReference>
<dbReference type="InterPro" id="IPR015421">
    <property type="entry name" value="PyrdxlP-dep_Trfase_major"/>
</dbReference>
<dbReference type="GO" id="GO:0008483">
    <property type="term" value="F:transaminase activity"/>
    <property type="evidence" value="ECO:0007669"/>
    <property type="project" value="TreeGrafter"/>
</dbReference>
<dbReference type="EMBL" id="PFJR01000030">
    <property type="protein sequence ID" value="PIX88290.1"/>
    <property type="molecule type" value="Genomic_DNA"/>
</dbReference>
<proteinExistence type="inferred from homology"/>
<dbReference type="GO" id="GO:0030170">
    <property type="term" value="F:pyridoxal phosphate binding"/>
    <property type="evidence" value="ECO:0007669"/>
    <property type="project" value="TreeGrafter"/>
</dbReference>
<evidence type="ECO:0000256" key="3">
    <source>
        <dbReference type="PIRSR" id="PIRSR000390-1"/>
    </source>
</evidence>
<dbReference type="Gene3D" id="3.40.640.10">
    <property type="entry name" value="Type I PLP-dependent aspartate aminotransferase-like (Major domain)"/>
    <property type="match status" value="1"/>
</dbReference>
<evidence type="ECO:0000256" key="1">
    <source>
        <dbReference type="ARBA" id="ARBA00022898"/>
    </source>
</evidence>
<sequence>MDYKVPFVGYKLQYRNLKSEIDKAIQNALQRGDLILRRDVQEFEKKLANFLGVKYAVGVNSGTDALIFALKAAGIGPGDEIITVSHTFIASIAAIIHCGAKPILVDVKEDFLIDVDKIEEAINPQTKAILPVHLNGRVCEMDKIMKVAKKHHLIVIEDAAQALGAKFNGKMVGSFGISGCFSFYPAKLLGSFGDAGAVVTDDEKIAEKIRLFRNHGQKPPAILCYGWTSRLDNLQAAVLNVKFKYLKKWIKKRREIAALYNNGLSDIPEVKLPPAPSFAKASAGKPNSDERYFDIYQNYVLKAQKRDELFEFLKEKGVETLIKDPVPVHHHPNLGLFHFKLPYTEKLAKEVISLPIYPELTQEQIDYVIGCIKDFYRK</sequence>
<dbReference type="SUPFAM" id="SSF53383">
    <property type="entry name" value="PLP-dependent transferases"/>
    <property type="match status" value="1"/>
</dbReference>
<dbReference type="Proteomes" id="UP000230064">
    <property type="component" value="Unassembled WGS sequence"/>
</dbReference>
<reference evidence="7" key="1">
    <citation type="submission" date="2017-09" db="EMBL/GenBank/DDBJ databases">
        <title>Depth-based differentiation of microbial function through sediment-hosted aquifers and enrichment of novel symbionts in the deep terrestrial subsurface.</title>
        <authorList>
            <person name="Probst A.J."/>
            <person name="Ladd B."/>
            <person name="Jarett J.K."/>
            <person name="Geller-Mcgrath D.E."/>
            <person name="Sieber C.M.K."/>
            <person name="Emerson J.B."/>
            <person name="Anantharaman K."/>
            <person name="Thomas B.C."/>
            <person name="Malmstrom R."/>
            <person name="Stieglmeier M."/>
            <person name="Klingl A."/>
            <person name="Woyke T."/>
            <person name="Ryan C.M."/>
            <person name="Banfield J.F."/>
        </authorList>
    </citation>
    <scope>NUCLEOTIDE SEQUENCE [LARGE SCALE GENOMIC DNA]</scope>
</reference>
<dbReference type="InterPro" id="IPR015422">
    <property type="entry name" value="PyrdxlP-dep_Trfase_small"/>
</dbReference>
<dbReference type="GO" id="GO:0000271">
    <property type="term" value="P:polysaccharide biosynthetic process"/>
    <property type="evidence" value="ECO:0007669"/>
    <property type="project" value="TreeGrafter"/>
</dbReference>
<dbReference type="PIRSF" id="PIRSF000390">
    <property type="entry name" value="PLP_StrS"/>
    <property type="match status" value="1"/>
</dbReference>
<name>A0A2M7MF60_9BACT</name>
<feature type="active site" description="Proton acceptor" evidence="3">
    <location>
        <position position="187"/>
    </location>
</feature>
<dbReference type="AlphaFoldDB" id="A0A2M7MF60"/>
<organism evidence="6 7">
    <name type="scientific">Candidatus Nealsonbacteria bacterium CG_4_10_14_3_um_filter_36_16</name>
    <dbReference type="NCBI Taxonomy" id="1974685"/>
    <lineage>
        <taxon>Bacteria</taxon>
        <taxon>Candidatus Nealsoniibacteriota</taxon>
    </lineage>
</organism>
<evidence type="ECO:0008006" key="8">
    <source>
        <dbReference type="Google" id="ProtNLM"/>
    </source>
</evidence>
<comment type="similarity">
    <text evidence="2 5">Belongs to the DegT/DnrJ/EryC1 family.</text>
</comment>
<evidence type="ECO:0000256" key="2">
    <source>
        <dbReference type="ARBA" id="ARBA00037999"/>
    </source>
</evidence>
<dbReference type="InterPro" id="IPR015424">
    <property type="entry name" value="PyrdxlP-dep_Trfase"/>
</dbReference>
<keyword evidence="1 4" id="KW-0663">Pyridoxal phosphate</keyword>
<gene>
    <name evidence="6" type="ORF">COZ30_01250</name>
</gene>
<protein>
    <recommendedName>
        <fullName evidence="8">DegT/DnrJ/EryC1/StrS family aminotransferase</fullName>
    </recommendedName>
</protein>
<dbReference type="Pfam" id="PF01041">
    <property type="entry name" value="DegT_DnrJ_EryC1"/>
    <property type="match status" value="1"/>
</dbReference>
<evidence type="ECO:0000256" key="4">
    <source>
        <dbReference type="PIRSR" id="PIRSR000390-2"/>
    </source>
</evidence>
<dbReference type="InterPro" id="IPR000653">
    <property type="entry name" value="DegT/StrS_aminotransferase"/>
</dbReference>
<feature type="modified residue" description="N6-(pyridoxal phosphate)lysine" evidence="4">
    <location>
        <position position="187"/>
    </location>
</feature>
<dbReference type="CDD" id="cd00616">
    <property type="entry name" value="AHBA_syn"/>
    <property type="match status" value="1"/>
</dbReference>
<accession>A0A2M7MF60</accession>
<evidence type="ECO:0000313" key="6">
    <source>
        <dbReference type="EMBL" id="PIX88290.1"/>
    </source>
</evidence>
<evidence type="ECO:0000256" key="5">
    <source>
        <dbReference type="RuleBase" id="RU004508"/>
    </source>
</evidence>